<evidence type="ECO:0000256" key="11">
    <source>
        <dbReference type="SAM" id="MobiDB-lite"/>
    </source>
</evidence>
<dbReference type="SUPFAM" id="SSF48403">
    <property type="entry name" value="Ankyrin repeat"/>
    <property type="match status" value="1"/>
</dbReference>
<dbReference type="VEuPathDB" id="VectorBase:ISCW009211"/>
<reference evidence="13 15" key="1">
    <citation type="submission" date="2008-03" db="EMBL/GenBank/DDBJ databases">
        <title>Annotation of Ixodes scapularis.</title>
        <authorList>
            <consortium name="Ixodes scapularis Genome Project Consortium"/>
            <person name="Caler E."/>
            <person name="Hannick L.I."/>
            <person name="Bidwell S."/>
            <person name="Joardar V."/>
            <person name="Thiagarajan M."/>
            <person name="Amedeo P."/>
            <person name="Galinsky K.J."/>
            <person name="Schobel S."/>
            <person name="Inman J."/>
            <person name="Hostetler J."/>
            <person name="Miller J."/>
            <person name="Hammond M."/>
            <person name="Megy K."/>
            <person name="Lawson D."/>
            <person name="Kodira C."/>
            <person name="Sutton G."/>
            <person name="Meyer J."/>
            <person name="Hill C.A."/>
            <person name="Birren B."/>
            <person name="Nene V."/>
            <person name="Collins F."/>
            <person name="Alarcon-Chaidez F."/>
            <person name="Wikel S."/>
            <person name="Strausberg R."/>
        </authorList>
    </citation>
    <scope>NUCLEOTIDE SEQUENCE [LARGE SCALE GENOMIC DNA]</scope>
    <source>
        <strain evidence="15">Wikel</strain>
        <strain evidence="13">Wikel colony</strain>
    </source>
</reference>
<dbReference type="EMBL" id="ABJB011087344">
    <property type="status" value="NOT_ANNOTATED_CDS"/>
    <property type="molecule type" value="Genomic_DNA"/>
</dbReference>
<gene>
    <name evidence="13" type="ORF">IscW_ISCW009211</name>
</gene>
<dbReference type="InterPro" id="IPR051282">
    <property type="entry name" value="Arf-GAP_GTPase_ANK_PH"/>
</dbReference>
<evidence type="ECO:0000259" key="12">
    <source>
        <dbReference type="PROSITE" id="PS50115"/>
    </source>
</evidence>
<keyword evidence="5" id="KW-0479">Metal-binding</keyword>
<dbReference type="EMBL" id="ABJB010332991">
    <property type="status" value="NOT_ANNOTATED_CDS"/>
    <property type="molecule type" value="Genomic_DNA"/>
</dbReference>
<keyword evidence="4" id="KW-1052">Target cell membrane</keyword>
<evidence type="ECO:0000256" key="10">
    <source>
        <dbReference type="PROSITE-ProRule" id="PRU00288"/>
    </source>
</evidence>
<dbReference type="SUPFAM" id="SSF57863">
    <property type="entry name" value="ArfGap/RecO-like zinc finger"/>
    <property type="match status" value="1"/>
</dbReference>
<organism>
    <name type="scientific">Ixodes scapularis</name>
    <name type="common">Black-legged tick</name>
    <name type="synonym">Deer tick</name>
    <dbReference type="NCBI Taxonomy" id="6945"/>
    <lineage>
        <taxon>Eukaryota</taxon>
        <taxon>Metazoa</taxon>
        <taxon>Ecdysozoa</taxon>
        <taxon>Arthropoda</taxon>
        <taxon>Chelicerata</taxon>
        <taxon>Arachnida</taxon>
        <taxon>Acari</taxon>
        <taxon>Parasitiformes</taxon>
        <taxon>Ixodida</taxon>
        <taxon>Ixodoidea</taxon>
        <taxon>Ixodidae</taxon>
        <taxon>Ixodinae</taxon>
        <taxon>Ixodes</taxon>
    </lineage>
</organism>
<sequence length="117" mass="12736">MYGRFRLYGPLELPKTFRTADPDWASLNLGTLICIECSGIHRNLGSHMSRNNANAKAVDSDGRTPLAYAKGASSPEVHELLLHSGGPDANQLSTLSRRRGSLSKRSDVFDKLPASII</sequence>
<keyword evidence="8" id="KW-0800">Toxin</keyword>
<dbReference type="HOGENOM" id="CLU_2087467_0_0_1"/>
<dbReference type="SMART" id="SM00105">
    <property type="entry name" value="ArfGap"/>
    <property type="match status" value="1"/>
</dbReference>
<evidence type="ECO:0000256" key="1">
    <source>
        <dbReference type="ARBA" id="ARBA00004175"/>
    </source>
</evidence>
<keyword evidence="9" id="KW-1053">Target membrane</keyword>
<feature type="region of interest" description="Disordered" evidence="11">
    <location>
        <begin position="80"/>
        <end position="103"/>
    </location>
</feature>
<evidence type="ECO:0000256" key="5">
    <source>
        <dbReference type="ARBA" id="ARBA00022723"/>
    </source>
</evidence>
<dbReference type="PRINTS" id="PR00405">
    <property type="entry name" value="REVINTRACTNG"/>
</dbReference>
<dbReference type="InterPro" id="IPR037278">
    <property type="entry name" value="ARFGAP/RecO"/>
</dbReference>
<dbReference type="EMBL" id="ABJB010369058">
    <property type="status" value="NOT_ANNOTATED_CDS"/>
    <property type="molecule type" value="Genomic_DNA"/>
</dbReference>
<feature type="domain" description="Arf-GAP" evidence="12">
    <location>
        <begin position="21"/>
        <end position="92"/>
    </location>
</feature>
<dbReference type="PANTHER" id="PTHR45819:SF5">
    <property type="entry name" value="CENTAURIN-GAMMA-1A"/>
    <property type="match status" value="1"/>
</dbReference>
<evidence type="ECO:0000256" key="7">
    <source>
        <dbReference type="ARBA" id="ARBA00022833"/>
    </source>
</evidence>
<dbReference type="PaxDb" id="6945-B7PYK9"/>
<dbReference type="GO" id="GO:0008270">
    <property type="term" value="F:zinc ion binding"/>
    <property type="evidence" value="ECO:0007669"/>
    <property type="project" value="UniProtKB-KW"/>
</dbReference>
<keyword evidence="6 10" id="KW-0863">Zinc-finger</keyword>
<keyword evidence="3" id="KW-0268">Exocytosis</keyword>
<comment type="subcellular location">
    <subcellularLocation>
        <location evidence="1">Target cell membrane</location>
    </subcellularLocation>
</comment>
<keyword evidence="15" id="KW-1185">Reference proteome</keyword>
<evidence type="ECO:0000256" key="4">
    <source>
        <dbReference type="ARBA" id="ARBA00022537"/>
    </source>
</evidence>
<dbReference type="OrthoDB" id="6136903at2759"/>
<dbReference type="GO" id="GO:0044231">
    <property type="term" value="C:host cell presynaptic membrane"/>
    <property type="evidence" value="ECO:0007669"/>
    <property type="project" value="UniProtKB-KW"/>
</dbReference>
<accession>B7PYK9</accession>
<evidence type="ECO:0000313" key="13">
    <source>
        <dbReference type="EMBL" id="EEC11681.1"/>
    </source>
</evidence>
<dbReference type="VEuPathDB" id="VectorBase:ISCI009211"/>
<dbReference type="Pfam" id="PF01412">
    <property type="entry name" value="ArfGap"/>
    <property type="match status" value="1"/>
</dbReference>
<dbReference type="InterPro" id="IPR001164">
    <property type="entry name" value="ArfGAP_dom"/>
</dbReference>
<dbReference type="InterPro" id="IPR038508">
    <property type="entry name" value="ArfGAP_dom_sf"/>
</dbReference>
<evidence type="ECO:0000256" key="6">
    <source>
        <dbReference type="ARBA" id="ARBA00022771"/>
    </source>
</evidence>
<evidence type="ECO:0000256" key="8">
    <source>
        <dbReference type="ARBA" id="ARBA00023028"/>
    </source>
</evidence>
<dbReference type="GO" id="GO:0005096">
    <property type="term" value="F:GTPase activator activity"/>
    <property type="evidence" value="ECO:0007669"/>
    <property type="project" value="UniProtKB-KW"/>
</dbReference>
<dbReference type="InParanoid" id="B7PYK9"/>
<keyword evidence="2" id="KW-0343">GTPase activation</keyword>
<dbReference type="EMBL" id="DS820560">
    <property type="protein sequence ID" value="EEC11681.1"/>
    <property type="molecule type" value="Genomic_DNA"/>
</dbReference>
<keyword evidence="8" id="KW-0638">Presynaptic neurotoxin</keyword>
<evidence type="ECO:0000256" key="3">
    <source>
        <dbReference type="ARBA" id="ARBA00022483"/>
    </source>
</evidence>
<dbReference type="EMBL" id="ABJB010012931">
    <property type="status" value="NOT_ANNOTATED_CDS"/>
    <property type="molecule type" value="Genomic_DNA"/>
</dbReference>
<dbReference type="InterPro" id="IPR036770">
    <property type="entry name" value="Ankyrin_rpt-contain_sf"/>
</dbReference>
<proteinExistence type="predicted"/>
<keyword evidence="9" id="KW-0472">Membrane</keyword>
<evidence type="ECO:0000313" key="15">
    <source>
        <dbReference type="Proteomes" id="UP000001555"/>
    </source>
</evidence>
<dbReference type="EnsemblMetazoa" id="ISCW009211-RA">
    <property type="protein sequence ID" value="ISCW009211-PA"/>
    <property type="gene ID" value="ISCW009211"/>
</dbReference>
<evidence type="ECO:0000313" key="14">
    <source>
        <dbReference type="EnsemblMetazoa" id="ISCW009211-PA"/>
    </source>
</evidence>
<name>B7PYK9_IXOSC</name>
<evidence type="ECO:0000256" key="2">
    <source>
        <dbReference type="ARBA" id="ARBA00022468"/>
    </source>
</evidence>
<dbReference type="Gene3D" id="1.10.220.150">
    <property type="entry name" value="Arf GTPase activating protein"/>
    <property type="match status" value="1"/>
</dbReference>
<evidence type="ECO:0000256" key="9">
    <source>
        <dbReference type="ARBA" id="ARBA00023298"/>
    </source>
</evidence>
<dbReference type="Proteomes" id="UP000001555">
    <property type="component" value="Unassembled WGS sequence"/>
</dbReference>
<keyword evidence="8" id="KW-0528">Neurotoxin</keyword>
<dbReference type="VEuPathDB" id="VectorBase:ISCP_006396"/>
<keyword evidence="7" id="KW-0862">Zinc</keyword>
<dbReference type="AlphaFoldDB" id="B7PYK9"/>
<dbReference type="GO" id="GO:0044218">
    <property type="term" value="C:other organism cell membrane"/>
    <property type="evidence" value="ECO:0007669"/>
    <property type="project" value="UniProtKB-KW"/>
</dbReference>
<dbReference type="GO" id="GO:0006887">
    <property type="term" value="P:exocytosis"/>
    <property type="evidence" value="ECO:0007669"/>
    <property type="project" value="UniProtKB-KW"/>
</dbReference>
<dbReference type="PROSITE" id="PS50115">
    <property type="entry name" value="ARFGAP"/>
    <property type="match status" value="1"/>
</dbReference>
<dbReference type="PANTHER" id="PTHR45819">
    <property type="entry name" value="CENTAURIN-GAMMA-1A"/>
    <property type="match status" value="1"/>
</dbReference>
<reference evidence="14" key="2">
    <citation type="submission" date="2020-05" db="UniProtKB">
        <authorList>
            <consortium name="EnsemblMetazoa"/>
        </authorList>
    </citation>
    <scope>IDENTIFICATION</scope>
    <source>
        <strain evidence="14">wikel</strain>
    </source>
</reference>
<protein>
    <submittedName>
        <fullName evidence="13 14">Centaurin gamma, putative</fullName>
    </submittedName>
</protein>